<dbReference type="AlphaFoldDB" id="A0A9X7UVX0"/>
<evidence type="ECO:0000313" key="13">
    <source>
        <dbReference type="EMBL" id="QQD23048.1"/>
    </source>
</evidence>
<dbReference type="InterPro" id="IPR050298">
    <property type="entry name" value="Gram-neg_bact_OMP"/>
</dbReference>
<dbReference type="Pfam" id="PF13609">
    <property type="entry name" value="Porin_4"/>
    <property type="match status" value="1"/>
</dbReference>
<evidence type="ECO:0000256" key="2">
    <source>
        <dbReference type="ARBA" id="ARBA00011233"/>
    </source>
</evidence>
<feature type="signal peptide" evidence="11">
    <location>
        <begin position="1"/>
        <end position="22"/>
    </location>
</feature>
<dbReference type="RefSeq" id="WP_228345562.1">
    <property type="nucleotide sequence ID" value="NZ_CP046056.1"/>
</dbReference>
<evidence type="ECO:0000259" key="12">
    <source>
        <dbReference type="Pfam" id="PF13609"/>
    </source>
</evidence>
<dbReference type="InterPro" id="IPR002299">
    <property type="entry name" value="Porin_Neis"/>
</dbReference>
<protein>
    <submittedName>
        <fullName evidence="13">Porin</fullName>
    </submittedName>
</protein>
<keyword evidence="3" id="KW-0813">Transport</keyword>
<reference evidence="13 14" key="1">
    <citation type="submission" date="2019-11" db="EMBL/GenBank/DDBJ databases">
        <title>Venatorbacter sp. nov. a predator of Campylobacter and other Gram-negative bacteria.</title>
        <authorList>
            <person name="Saeedi A."/>
            <person name="Cummings N.J."/>
            <person name="Connerton I.F."/>
            <person name="Connerton P.L."/>
        </authorList>
    </citation>
    <scope>NUCLEOTIDE SEQUENCE [LARGE SCALE GENOMIC DNA]</scope>
    <source>
        <strain evidence="13">XL5</strain>
    </source>
</reference>
<feature type="domain" description="Porin" evidence="12">
    <location>
        <begin position="7"/>
        <end position="302"/>
    </location>
</feature>
<keyword evidence="8" id="KW-0626">Porin</keyword>
<dbReference type="PANTHER" id="PTHR34501">
    <property type="entry name" value="PROTEIN YDDL-RELATED"/>
    <property type="match status" value="1"/>
</dbReference>
<dbReference type="GO" id="GO:0046930">
    <property type="term" value="C:pore complex"/>
    <property type="evidence" value="ECO:0007669"/>
    <property type="project" value="UniProtKB-KW"/>
</dbReference>
<evidence type="ECO:0000256" key="10">
    <source>
        <dbReference type="ARBA" id="ARBA00023237"/>
    </source>
</evidence>
<sequence length="328" mass="35500">MKKLALAIAIATTPFMAGLAQAADGEPELYGRVNLGFQYVNEADLNGKLDGKTELRNNSSRIGVKGSQVINDAVTAIYQVELRINPDALGEGANEKNMQHRNSFIGFKGEFGTVKFGTHDTPLKLIQDKIDLFSTLDGDMKEALFANSENRGQNMLMYTSPSLSGFTVDVAHLSAEEEGVGNNDDDGISAAVSYKADKMYFGIAYDDNVKGQDISTLRASARINIAAVQLGAIYEQSENKVTNFATGDDKEDGWLVSAAYTLAPKVTLKAQYGQSDMVYKDGESVSVGADYQYAKNTRLMVFSTLNSGDKAGKDESASYNGVAVEYRF</sequence>
<evidence type="ECO:0000256" key="4">
    <source>
        <dbReference type="ARBA" id="ARBA00022452"/>
    </source>
</evidence>
<feature type="chain" id="PRO_5040732208" evidence="11">
    <location>
        <begin position="23"/>
        <end position="328"/>
    </location>
</feature>
<dbReference type="PANTHER" id="PTHR34501:SF9">
    <property type="entry name" value="MAJOR OUTER MEMBRANE PROTEIN P.IA"/>
    <property type="match status" value="1"/>
</dbReference>
<dbReference type="InterPro" id="IPR001702">
    <property type="entry name" value="Porin_Gram-ve"/>
</dbReference>
<keyword evidence="14" id="KW-1185">Reference proteome</keyword>
<dbReference type="GO" id="GO:0034220">
    <property type="term" value="P:monoatomic ion transmembrane transport"/>
    <property type="evidence" value="ECO:0007669"/>
    <property type="project" value="InterPro"/>
</dbReference>
<dbReference type="Gene3D" id="2.40.160.10">
    <property type="entry name" value="Porin"/>
    <property type="match status" value="1"/>
</dbReference>
<dbReference type="GO" id="GO:0015288">
    <property type="term" value="F:porin activity"/>
    <property type="evidence" value="ECO:0007669"/>
    <property type="project" value="UniProtKB-KW"/>
</dbReference>
<evidence type="ECO:0000256" key="6">
    <source>
        <dbReference type="ARBA" id="ARBA00022729"/>
    </source>
</evidence>
<evidence type="ECO:0000256" key="9">
    <source>
        <dbReference type="ARBA" id="ARBA00023136"/>
    </source>
</evidence>
<evidence type="ECO:0000256" key="11">
    <source>
        <dbReference type="SAM" id="SignalP"/>
    </source>
</evidence>
<evidence type="ECO:0000256" key="7">
    <source>
        <dbReference type="ARBA" id="ARBA00023065"/>
    </source>
</evidence>
<proteinExistence type="predicted"/>
<organism evidence="13 14">
    <name type="scientific">Venatoribacter cucullus</name>
    <dbReference type="NCBI Taxonomy" id="2661630"/>
    <lineage>
        <taxon>Bacteria</taxon>
        <taxon>Pseudomonadati</taxon>
        <taxon>Pseudomonadota</taxon>
        <taxon>Gammaproteobacteria</taxon>
        <taxon>Oceanospirillales</taxon>
        <taxon>Oceanospirillaceae</taxon>
        <taxon>Venatoribacter</taxon>
    </lineage>
</organism>
<keyword evidence="9" id="KW-0472">Membrane</keyword>
<gene>
    <name evidence="13" type="ORF">GJQ55_00525</name>
</gene>
<evidence type="ECO:0000313" key="14">
    <source>
        <dbReference type="Proteomes" id="UP000596074"/>
    </source>
</evidence>
<evidence type="ECO:0000256" key="3">
    <source>
        <dbReference type="ARBA" id="ARBA00022448"/>
    </source>
</evidence>
<dbReference type="CDD" id="cd00342">
    <property type="entry name" value="gram_neg_porins"/>
    <property type="match status" value="1"/>
</dbReference>
<accession>A0A9X7UVX0</accession>
<dbReference type="SUPFAM" id="SSF56935">
    <property type="entry name" value="Porins"/>
    <property type="match status" value="1"/>
</dbReference>
<comment type="subcellular location">
    <subcellularLocation>
        <location evidence="1">Cell outer membrane</location>
        <topology evidence="1">Multi-pass membrane protein</topology>
    </subcellularLocation>
</comment>
<dbReference type="GO" id="GO:0009279">
    <property type="term" value="C:cell outer membrane"/>
    <property type="evidence" value="ECO:0007669"/>
    <property type="project" value="UniProtKB-SubCell"/>
</dbReference>
<keyword evidence="6 11" id="KW-0732">Signal</keyword>
<keyword evidence="5" id="KW-0812">Transmembrane</keyword>
<dbReference type="PRINTS" id="PR00184">
    <property type="entry name" value="NEISSPPORIN"/>
</dbReference>
<keyword evidence="10" id="KW-0998">Cell outer membrane</keyword>
<dbReference type="InterPro" id="IPR023614">
    <property type="entry name" value="Porin_dom_sf"/>
</dbReference>
<name>A0A9X7UVX0_9GAMM</name>
<evidence type="ECO:0000256" key="8">
    <source>
        <dbReference type="ARBA" id="ARBA00023114"/>
    </source>
</evidence>
<dbReference type="KEGG" id="vcw:GJQ55_00525"/>
<dbReference type="PRINTS" id="PR00182">
    <property type="entry name" value="ECOLNEIPORIN"/>
</dbReference>
<dbReference type="EMBL" id="CP046056">
    <property type="protein sequence ID" value="QQD23048.1"/>
    <property type="molecule type" value="Genomic_DNA"/>
</dbReference>
<dbReference type="InterPro" id="IPR033900">
    <property type="entry name" value="Gram_neg_porin_domain"/>
</dbReference>
<evidence type="ECO:0000256" key="5">
    <source>
        <dbReference type="ARBA" id="ARBA00022692"/>
    </source>
</evidence>
<comment type="subunit">
    <text evidence="2">Homotrimer.</text>
</comment>
<keyword evidence="4" id="KW-1134">Transmembrane beta strand</keyword>
<evidence type="ECO:0000256" key="1">
    <source>
        <dbReference type="ARBA" id="ARBA00004571"/>
    </source>
</evidence>
<keyword evidence="7" id="KW-0406">Ion transport</keyword>
<dbReference type="Proteomes" id="UP000596074">
    <property type="component" value="Chromosome"/>
</dbReference>